<dbReference type="RefSeq" id="WP_101893863.1">
    <property type="nucleotide sequence ID" value="NZ_CP022684.1"/>
</dbReference>
<dbReference type="InterPro" id="IPR051313">
    <property type="entry name" value="Bact_iron-sidero_bind"/>
</dbReference>
<evidence type="ECO:0000256" key="1">
    <source>
        <dbReference type="ARBA" id="ARBA00004196"/>
    </source>
</evidence>
<keyword evidence="4" id="KW-0408">Iron</keyword>
<keyword evidence="4" id="KW-0410">Iron transport</keyword>
<dbReference type="PROSITE" id="PS50983">
    <property type="entry name" value="FE_B12_PBP"/>
    <property type="match status" value="1"/>
</dbReference>
<name>A0A2K9LJF5_9GAMM</name>
<keyword evidence="3" id="KW-0813">Transport</keyword>
<reference evidence="10" key="1">
    <citation type="submission" date="2017-08" db="EMBL/GenBank/DDBJ databases">
        <title>Direct submision.</title>
        <authorList>
            <person name="Kim S.-J."/>
            <person name="Rhee S.-K."/>
        </authorList>
    </citation>
    <scope>NUCLEOTIDE SEQUENCE [LARGE SCALE GENOMIC DNA]</scope>
    <source>
        <strain evidence="10">GI5</strain>
    </source>
</reference>
<feature type="signal peptide" evidence="7">
    <location>
        <begin position="1"/>
        <end position="22"/>
    </location>
</feature>
<accession>A0A2K9LJF5</accession>
<protein>
    <recommendedName>
        <fullName evidence="8">Fe/B12 periplasmic-binding domain-containing protein</fullName>
    </recommendedName>
</protein>
<evidence type="ECO:0000256" key="7">
    <source>
        <dbReference type="SAM" id="SignalP"/>
    </source>
</evidence>
<evidence type="ECO:0000256" key="5">
    <source>
        <dbReference type="ARBA" id="ARBA00022729"/>
    </source>
</evidence>
<comment type="similarity">
    <text evidence="2">Belongs to the bacterial solute-binding protein 8 family.</text>
</comment>
<evidence type="ECO:0000313" key="10">
    <source>
        <dbReference type="Proteomes" id="UP000235116"/>
    </source>
</evidence>
<feature type="coiled-coil region" evidence="6">
    <location>
        <begin position="159"/>
        <end position="186"/>
    </location>
</feature>
<proteinExistence type="inferred from homology"/>
<dbReference type="Pfam" id="PF01497">
    <property type="entry name" value="Peripla_BP_2"/>
    <property type="match status" value="1"/>
</dbReference>
<evidence type="ECO:0000256" key="6">
    <source>
        <dbReference type="SAM" id="Coils"/>
    </source>
</evidence>
<evidence type="ECO:0000313" key="9">
    <source>
        <dbReference type="EMBL" id="AUM12496.1"/>
    </source>
</evidence>
<dbReference type="PANTHER" id="PTHR30532:SF1">
    <property type="entry name" value="IRON(3+)-HYDROXAMATE-BINDING PROTEIN FHUD"/>
    <property type="match status" value="1"/>
</dbReference>
<dbReference type="EMBL" id="CP022684">
    <property type="protein sequence ID" value="AUM12496.1"/>
    <property type="molecule type" value="Genomic_DNA"/>
</dbReference>
<dbReference type="Proteomes" id="UP000235116">
    <property type="component" value="Chromosome"/>
</dbReference>
<gene>
    <name evidence="9" type="ORF">Kalk_08705</name>
</gene>
<dbReference type="OrthoDB" id="6160519at2"/>
<dbReference type="KEGG" id="kak:Kalk_08705"/>
<evidence type="ECO:0000256" key="3">
    <source>
        <dbReference type="ARBA" id="ARBA00022448"/>
    </source>
</evidence>
<organism evidence="9 10">
    <name type="scientific">Ketobacter alkanivorans</name>
    <dbReference type="NCBI Taxonomy" id="1917421"/>
    <lineage>
        <taxon>Bacteria</taxon>
        <taxon>Pseudomonadati</taxon>
        <taxon>Pseudomonadota</taxon>
        <taxon>Gammaproteobacteria</taxon>
        <taxon>Pseudomonadales</taxon>
        <taxon>Ketobacteraceae</taxon>
        <taxon>Ketobacter</taxon>
    </lineage>
</organism>
<dbReference type="Gene3D" id="3.40.50.1980">
    <property type="entry name" value="Nitrogenase molybdenum iron protein domain"/>
    <property type="match status" value="2"/>
</dbReference>
<keyword evidence="5 7" id="KW-0732">Signal</keyword>
<dbReference type="GO" id="GO:0030288">
    <property type="term" value="C:outer membrane-bounded periplasmic space"/>
    <property type="evidence" value="ECO:0007669"/>
    <property type="project" value="TreeGrafter"/>
</dbReference>
<evidence type="ECO:0000256" key="2">
    <source>
        <dbReference type="ARBA" id="ARBA00008814"/>
    </source>
</evidence>
<evidence type="ECO:0000259" key="8">
    <source>
        <dbReference type="PROSITE" id="PS50983"/>
    </source>
</evidence>
<keyword evidence="6" id="KW-0175">Coiled coil</keyword>
<keyword evidence="10" id="KW-1185">Reference proteome</keyword>
<dbReference type="PRINTS" id="PR01715">
    <property type="entry name" value="FERRIBNDNGPP"/>
</dbReference>
<comment type="subcellular location">
    <subcellularLocation>
        <location evidence="1">Cell envelope</location>
    </subcellularLocation>
</comment>
<dbReference type="PANTHER" id="PTHR30532">
    <property type="entry name" value="IRON III DICITRATE-BINDING PERIPLASMIC PROTEIN"/>
    <property type="match status" value="1"/>
</dbReference>
<dbReference type="GO" id="GO:1901678">
    <property type="term" value="P:iron coordination entity transport"/>
    <property type="evidence" value="ECO:0007669"/>
    <property type="project" value="UniProtKB-ARBA"/>
</dbReference>
<sequence length="310" mass="34492">MKSAFLWLLSATCALLGNHGLAAITLHHDAGSTTFERPPQRIVALTWSHAEILLTLGITPVGVATVSGYRKWQSNHPPLPDTTIDVGHRGNPSMEAIARLKPDLILGYNFRHQNQLGRLQGIAPTLLYRQYPSSSQPDFRYFEQMLRITRDLGRLLNREQQAETAISDMEDTIRSARQQLQQAGLQGQPVVLGKFVGMGMGLRVFANQAMSADVAQQLGLQNHWHSALPGRDFSHIQLPQMLALGNCHLIIFGDDSNETALMEQSPIWPQLEFVVNHRYYRAPNSWGFGGPLSATLMAQRIRNALLGYAP</sequence>
<keyword evidence="4" id="KW-0406">Ion transport</keyword>
<dbReference type="InterPro" id="IPR002491">
    <property type="entry name" value="ABC_transptr_periplasmic_BD"/>
</dbReference>
<dbReference type="CDD" id="cd01146">
    <property type="entry name" value="FhuD"/>
    <property type="match status" value="1"/>
</dbReference>
<feature type="domain" description="Fe/B12 periplasmic-binding" evidence="8">
    <location>
        <begin position="41"/>
        <end position="309"/>
    </location>
</feature>
<dbReference type="AlphaFoldDB" id="A0A2K9LJF5"/>
<feature type="chain" id="PRO_5014707482" description="Fe/B12 periplasmic-binding domain-containing protein" evidence="7">
    <location>
        <begin position="23"/>
        <end position="310"/>
    </location>
</feature>
<dbReference type="SUPFAM" id="SSF53807">
    <property type="entry name" value="Helical backbone' metal receptor"/>
    <property type="match status" value="1"/>
</dbReference>
<evidence type="ECO:0000256" key="4">
    <source>
        <dbReference type="ARBA" id="ARBA00022496"/>
    </source>
</evidence>